<comment type="similarity">
    <text evidence="2 5">Belongs to the Nudix hydrolase family.</text>
</comment>
<dbReference type="PRINTS" id="PR00502">
    <property type="entry name" value="NUDIXFAMILY"/>
</dbReference>
<evidence type="ECO:0000256" key="5">
    <source>
        <dbReference type="RuleBase" id="RU003476"/>
    </source>
</evidence>
<gene>
    <name evidence="7" type="ORF">GNZ18_28220</name>
</gene>
<keyword evidence="3 5" id="KW-0378">Hydrolase</keyword>
<dbReference type="InterPro" id="IPR015797">
    <property type="entry name" value="NUDIX_hydrolase-like_dom_sf"/>
</dbReference>
<dbReference type="SUPFAM" id="SSF55811">
    <property type="entry name" value="Nudix"/>
    <property type="match status" value="1"/>
</dbReference>
<comment type="cofactor">
    <cofactor evidence="1">
        <name>Mg(2+)</name>
        <dbReference type="ChEBI" id="CHEBI:18420"/>
    </cofactor>
</comment>
<evidence type="ECO:0000256" key="3">
    <source>
        <dbReference type="ARBA" id="ARBA00022801"/>
    </source>
</evidence>
<dbReference type="PANTHER" id="PTHR43046">
    <property type="entry name" value="GDP-MANNOSE MANNOSYL HYDROLASE"/>
    <property type="match status" value="1"/>
</dbReference>
<proteinExistence type="inferred from homology"/>
<feature type="domain" description="Nudix hydrolase" evidence="6">
    <location>
        <begin position="2"/>
        <end position="139"/>
    </location>
</feature>
<reference evidence="7 8" key="1">
    <citation type="submission" date="2019-11" db="EMBL/GenBank/DDBJ databases">
        <authorList>
            <person name="Cao P."/>
        </authorList>
    </citation>
    <scope>NUCLEOTIDE SEQUENCE [LARGE SCALE GENOMIC DNA]</scope>
    <source>
        <strain evidence="7 8">NEAU-AAG5</strain>
    </source>
</reference>
<dbReference type="InterPro" id="IPR020476">
    <property type="entry name" value="Nudix_hydrolase"/>
</dbReference>
<keyword evidence="8" id="KW-1185">Reference proteome</keyword>
<comment type="caution">
    <text evidence="7">The sequence shown here is derived from an EMBL/GenBank/DDBJ whole genome shotgun (WGS) entry which is preliminary data.</text>
</comment>
<dbReference type="InterPro" id="IPR020084">
    <property type="entry name" value="NUDIX_hydrolase_CS"/>
</dbReference>
<protein>
    <submittedName>
        <fullName evidence="7">NUDIX domain-containing protein</fullName>
    </submittedName>
</protein>
<keyword evidence="4" id="KW-0460">Magnesium</keyword>
<dbReference type="GO" id="GO:0016787">
    <property type="term" value="F:hydrolase activity"/>
    <property type="evidence" value="ECO:0007669"/>
    <property type="project" value="UniProtKB-KW"/>
</dbReference>
<name>A0A7K1L8B8_9ACTN</name>
<sequence length="178" mass="19180">MPMTSGIIVSAIVEHDGQLLMVREQHPGEAAQWVLPGGLAEPGELVHQALVREVREETGLTVAGPAALAFITQYTVTGEPGWDGEWTVFAFATAQPEGRIDVADPDGLVLEAAWVPFEEAVARLAAHRFSPRRDPTVAYLHDRTTAGALWLWPDGPAAAPIVISTPFRQSSMGDLAHR</sequence>
<dbReference type="PROSITE" id="PS00893">
    <property type="entry name" value="NUDIX_BOX"/>
    <property type="match status" value="1"/>
</dbReference>
<evidence type="ECO:0000256" key="1">
    <source>
        <dbReference type="ARBA" id="ARBA00001946"/>
    </source>
</evidence>
<dbReference type="Proteomes" id="UP000432015">
    <property type="component" value="Unassembled WGS sequence"/>
</dbReference>
<evidence type="ECO:0000256" key="2">
    <source>
        <dbReference type="ARBA" id="ARBA00005582"/>
    </source>
</evidence>
<dbReference type="Gene3D" id="3.90.79.10">
    <property type="entry name" value="Nucleoside Triphosphate Pyrophosphohydrolase"/>
    <property type="match status" value="1"/>
</dbReference>
<dbReference type="InterPro" id="IPR000086">
    <property type="entry name" value="NUDIX_hydrolase_dom"/>
</dbReference>
<evidence type="ECO:0000313" key="8">
    <source>
        <dbReference type="Proteomes" id="UP000432015"/>
    </source>
</evidence>
<dbReference type="PANTHER" id="PTHR43046:SF12">
    <property type="entry name" value="GDP-MANNOSE MANNOSYL HYDROLASE"/>
    <property type="match status" value="1"/>
</dbReference>
<dbReference type="CDD" id="cd02883">
    <property type="entry name" value="NUDIX_Hydrolase"/>
    <property type="match status" value="1"/>
</dbReference>
<organism evidence="7 8">
    <name type="scientific">Actinomadura litoris</name>
    <dbReference type="NCBI Taxonomy" id="2678616"/>
    <lineage>
        <taxon>Bacteria</taxon>
        <taxon>Bacillati</taxon>
        <taxon>Actinomycetota</taxon>
        <taxon>Actinomycetes</taxon>
        <taxon>Streptosporangiales</taxon>
        <taxon>Thermomonosporaceae</taxon>
        <taxon>Actinomadura</taxon>
    </lineage>
</organism>
<dbReference type="AlphaFoldDB" id="A0A7K1L8B8"/>
<dbReference type="PROSITE" id="PS51462">
    <property type="entry name" value="NUDIX"/>
    <property type="match status" value="1"/>
</dbReference>
<evidence type="ECO:0000256" key="4">
    <source>
        <dbReference type="ARBA" id="ARBA00022842"/>
    </source>
</evidence>
<dbReference type="EMBL" id="WOFH01000011">
    <property type="protein sequence ID" value="MUN40456.1"/>
    <property type="molecule type" value="Genomic_DNA"/>
</dbReference>
<accession>A0A7K1L8B8</accession>
<evidence type="ECO:0000259" key="6">
    <source>
        <dbReference type="PROSITE" id="PS51462"/>
    </source>
</evidence>
<dbReference type="Pfam" id="PF00293">
    <property type="entry name" value="NUDIX"/>
    <property type="match status" value="1"/>
</dbReference>
<evidence type="ECO:0000313" key="7">
    <source>
        <dbReference type="EMBL" id="MUN40456.1"/>
    </source>
</evidence>